<dbReference type="InParanoid" id="A0A0P8Y0I5"/>
<gene>
    <name evidence="1" type="primary">Dana\GF27343</name>
    <name evidence="1" type="ORF">GF27343</name>
</gene>
<evidence type="ECO:0000313" key="2">
    <source>
        <dbReference type="Proteomes" id="UP000007801"/>
    </source>
</evidence>
<name>A0A0P8Y0I5_DROAN</name>
<dbReference type="EMBL" id="CH902622">
    <property type="protein sequence ID" value="KPU75264.1"/>
    <property type="molecule type" value="Genomic_DNA"/>
</dbReference>
<evidence type="ECO:0000313" key="1">
    <source>
        <dbReference type="EMBL" id="KPU75264.1"/>
    </source>
</evidence>
<proteinExistence type="predicted"/>
<reference evidence="1 2" key="1">
    <citation type="journal article" date="2007" name="Nature">
        <title>Evolution of genes and genomes on the Drosophila phylogeny.</title>
        <authorList>
            <consortium name="Drosophila 12 Genomes Consortium"/>
            <person name="Clark A.G."/>
            <person name="Eisen M.B."/>
            <person name="Smith D.R."/>
            <person name="Bergman C.M."/>
            <person name="Oliver B."/>
            <person name="Markow T.A."/>
            <person name="Kaufman T.C."/>
            <person name="Kellis M."/>
            <person name="Gelbart W."/>
            <person name="Iyer V.N."/>
            <person name="Pollard D.A."/>
            <person name="Sackton T.B."/>
            <person name="Larracuente A.M."/>
            <person name="Singh N.D."/>
            <person name="Abad J.P."/>
            <person name="Abt D.N."/>
            <person name="Adryan B."/>
            <person name="Aguade M."/>
            <person name="Akashi H."/>
            <person name="Anderson W.W."/>
            <person name="Aquadro C.F."/>
            <person name="Ardell D.H."/>
            <person name="Arguello R."/>
            <person name="Artieri C.G."/>
            <person name="Barbash D.A."/>
            <person name="Barker D."/>
            <person name="Barsanti P."/>
            <person name="Batterham P."/>
            <person name="Batzoglou S."/>
            <person name="Begun D."/>
            <person name="Bhutkar A."/>
            <person name="Blanco E."/>
            <person name="Bosak S.A."/>
            <person name="Bradley R.K."/>
            <person name="Brand A.D."/>
            <person name="Brent M.R."/>
            <person name="Brooks A.N."/>
            <person name="Brown R.H."/>
            <person name="Butlin R.K."/>
            <person name="Caggese C."/>
            <person name="Calvi B.R."/>
            <person name="Bernardo de Carvalho A."/>
            <person name="Caspi A."/>
            <person name="Castrezana S."/>
            <person name="Celniker S.E."/>
            <person name="Chang J.L."/>
            <person name="Chapple C."/>
            <person name="Chatterji S."/>
            <person name="Chinwalla A."/>
            <person name="Civetta A."/>
            <person name="Clifton S.W."/>
            <person name="Comeron J.M."/>
            <person name="Costello J.C."/>
            <person name="Coyne J.A."/>
            <person name="Daub J."/>
            <person name="David R.G."/>
            <person name="Delcher A.L."/>
            <person name="Delehaunty K."/>
            <person name="Do C.B."/>
            <person name="Ebling H."/>
            <person name="Edwards K."/>
            <person name="Eickbush T."/>
            <person name="Evans J.D."/>
            <person name="Filipski A."/>
            <person name="Findeiss S."/>
            <person name="Freyhult E."/>
            <person name="Fulton L."/>
            <person name="Fulton R."/>
            <person name="Garcia A.C."/>
            <person name="Gardiner A."/>
            <person name="Garfield D.A."/>
            <person name="Garvin B.E."/>
            <person name="Gibson G."/>
            <person name="Gilbert D."/>
            <person name="Gnerre S."/>
            <person name="Godfrey J."/>
            <person name="Good R."/>
            <person name="Gotea V."/>
            <person name="Gravely B."/>
            <person name="Greenberg A.J."/>
            <person name="Griffiths-Jones S."/>
            <person name="Gross S."/>
            <person name="Guigo R."/>
            <person name="Gustafson E.A."/>
            <person name="Haerty W."/>
            <person name="Hahn M.W."/>
            <person name="Halligan D.L."/>
            <person name="Halpern A.L."/>
            <person name="Halter G.M."/>
            <person name="Han M.V."/>
            <person name="Heger A."/>
            <person name="Hillier L."/>
            <person name="Hinrichs A.S."/>
            <person name="Holmes I."/>
            <person name="Hoskins R.A."/>
            <person name="Hubisz M.J."/>
            <person name="Hultmark D."/>
            <person name="Huntley M.A."/>
            <person name="Jaffe D.B."/>
            <person name="Jagadeeshan S."/>
            <person name="Jeck W.R."/>
            <person name="Johnson J."/>
            <person name="Jones C.D."/>
            <person name="Jordan W.C."/>
            <person name="Karpen G.H."/>
            <person name="Kataoka E."/>
            <person name="Keightley P.D."/>
            <person name="Kheradpour P."/>
            <person name="Kirkness E.F."/>
            <person name="Koerich L.B."/>
            <person name="Kristiansen K."/>
            <person name="Kudrna D."/>
            <person name="Kulathinal R.J."/>
            <person name="Kumar S."/>
            <person name="Kwok R."/>
            <person name="Lander E."/>
            <person name="Langley C.H."/>
            <person name="Lapoint R."/>
            <person name="Lazzaro B.P."/>
            <person name="Lee S.J."/>
            <person name="Levesque L."/>
            <person name="Li R."/>
            <person name="Lin C.F."/>
            <person name="Lin M.F."/>
            <person name="Lindblad-Toh K."/>
            <person name="Llopart A."/>
            <person name="Long M."/>
            <person name="Low L."/>
            <person name="Lozovsky E."/>
            <person name="Lu J."/>
            <person name="Luo M."/>
            <person name="Machado C.A."/>
            <person name="Makalowski W."/>
            <person name="Marzo M."/>
            <person name="Matsuda M."/>
            <person name="Matzkin L."/>
            <person name="McAllister B."/>
            <person name="McBride C.S."/>
            <person name="McKernan B."/>
            <person name="McKernan K."/>
            <person name="Mendez-Lago M."/>
            <person name="Minx P."/>
            <person name="Mollenhauer M.U."/>
            <person name="Montooth K."/>
            <person name="Mount S.M."/>
            <person name="Mu X."/>
            <person name="Myers E."/>
            <person name="Negre B."/>
            <person name="Newfeld S."/>
            <person name="Nielsen R."/>
            <person name="Noor M.A."/>
            <person name="O'Grady P."/>
            <person name="Pachter L."/>
            <person name="Papaceit M."/>
            <person name="Parisi M.J."/>
            <person name="Parisi M."/>
            <person name="Parts L."/>
            <person name="Pedersen J.S."/>
            <person name="Pesole G."/>
            <person name="Phillippy A.M."/>
            <person name="Ponting C.P."/>
            <person name="Pop M."/>
            <person name="Porcelli D."/>
            <person name="Powell J.R."/>
            <person name="Prohaska S."/>
            <person name="Pruitt K."/>
            <person name="Puig M."/>
            <person name="Quesneville H."/>
            <person name="Ram K.R."/>
            <person name="Rand D."/>
            <person name="Rasmussen M.D."/>
            <person name="Reed L.K."/>
            <person name="Reenan R."/>
            <person name="Reily A."/>
            <person name="Remington K.A."/>
            <person name="Rieger T.T."/>
            <person name="Ritchie M.G."/>
            <person name="Robin C."/>
            <person name="Rogers Y.H."/>
            <person name="Rohde C."/>
            <person name="Rozas J."/>
            <person name="Rubenfield M.J."/>
            <person name="Ruiz A."/>
            <person name="Russo S."/>
            <person name="Salzberg S.L."/>
            <person name="Sanchez-Gracia A."/>
            <person name="Saranga D.J."/>
            <person name="Sato H."/>
            <person name="Schaeffer S.W."/>
            <person name="Schatz M.C."/>
            <person name="Schlenke T."/>
            <person name="Schwartz R."/>
            <person name="Segarra C."/>
            <person name="Singh R.S."/>
            <person name="Sirot L."/>
            <person name="Sirota M."/>
            <person name="Sisneros N.B."/>
            <person name="Smith C.D."/>
            <person name="Smith T.F."/>
            <person name="Spieth J."/>
            <person name="Stage D.E."/>
            <person name="Stark A."/>
            <person name="Stephan W."/>
            <person name="Strausberg R.L."/>
            <person name="Strempel S."/>
            <person name="Sturgill D."/>
            <person name="Sutton G."/>
            <person name="Sutton G.G."/>
            <person name="Tao W."/>
            <person name="Teichmann S."/>
            <person name="Tobari Y.N."/>
            <person name="Tomimura Y."/>
            <person name="Tsolas J.M."/>
            <person name="Valente V.L."/>
            <person name="Venter E."/>
            <person name="Venter J.C."/>
            <person name="Vicario S."/>
            <person name="Vieira F.G."/>
            <person name="Vilella A.J."/>
            <person name="Villasante A."/>
            <person name="Walenz B."/>
            <person name="Wang J."/>
            <person name="Wasserman M."/>
            <person name="Watts T."/>
            <person name="Wilson D."/>
            <person name="Wilson R.K."/>
            <person name="Wing R.A."/>
            <person name="Wolfner M.F."/>
            <person name="Wong A."/>
            <person name="Wong G.K."/>
            <person name="Wu C.I."/>
            <person name="Wu G."/>
            <person name="Yamamoto D."/>
            <person name="Yang H.P."/>
            <person name="Yang S.P."/>
            <person name="Yorke J.A."/>
            <person name="Yoshida K."/>
            <person name="Zdobnov E."/>
            <person name="Zhang P."/>
            <person name="Zhang Y."/>
            <person name="Zimin A.V."/>
            <person name="Baldwin J."/>
            <person name="Abdouelleil A."/>
            <person name="Abdulkadir J."/>
            <person name="Abebe A."/>
            <person name="Abera B."/>
            <person name="Abreu J."/>
            <person name="Acer S.C."/>
            <person name="Aftuck L."/>
            <person name="Alexander A."/>
            <person name="An P."/>
            <person name="Anderson E."/>
            <person name="Anderson S."/>
            <person name="Arachi H."/>
            <person name="Azer M."/>
            <person name="Bachantsang P."/>
            <person name="Barry A."/>
            <person name="Bayul T."/>
            <person name="Berlin A."/>
            <person name="Bessette D."/>
            <person name="Bloom T."/>
            <person name="Blye J."/>
            <person name="Boguslavskiy L."/>
            <person name="Bonnet C."/>
            <person name="Boukhgalter B."/>
            <person name="Bourzgui I."/>
            <person name="Brown A."/>
            <person name="Cahill P."/>
            <person name="Channer S."/>
            <person name="Cheshatsang Y."/>
            <person name="Chuda L."/>
            <person name="Citroen M."/>
            <person name="Collymore A."/>
            <person name="Cooke P."/>
            <person name="Costello M."/>
            <person name="D'Aco K."/>
            <person name="Daza R."/>
            <person name="De Haan G."/>
            <person name="DeGray S."/>
            <person name="DeMaso C."/>
            <person name="Dhargay N."/>
            <person name="Dooley K."/>
            <person name="Dooley E."/>
            <person name="Doricent M."/>
            <person name="Dorje P."/>
            <person name="Dorjee K."/>
            <person name="Dupes A."/>
            <person name="Elong R."/>
            <person name="Falk J."/>
            <person name="Farina A."/>
            <person name="Faro S."/>
            <person name="Ferguson D."/>
            <person name="Fisher S."/>
            <person name="Foley C.D."/>
            <person name="Franke A."/>
            <person name="Friedrich D."/>
            <person name="Gadbois L."/>
            <person name="Gearin G."/>
            <person name="Gearin C.R."/>
            <person name="Giannoukos G."/>
            <person name="Goode T."/>
            <person name="Graham J."/>
            <person name="Grandbois E."/>
            <person name="Grewal S."/>
            <person name="Gyaltsen K."/>
            <person name="Hafez N."/>
            <person name="Hagos B."/>
            <person name="Hall J."/>
            <person name="Henson C."/>
            <person name="Hollinger A."/>
            <person name="Honan T."/>
            <person name="Huard M.D."/>
            <person name="Hughes L."/>
            <person name="Hurhula B."/>
            <person name="Husby M.E."/>
            <person name="Kamat A."/>
            <person name="Kanga B."/>
            <person name="Kashin S."/>
            <person name="Khazanovich D."/>
            <person name="Kisner P."/>
            <person name="Lance K."/>
            <person name="Lara M."/>
            <person name="Lee W."/>
            <person name="Lennon N."/>
            <person name="Letendre F."/>
            <person name="LeVine R."/>
            <person name="Lipovsky A."/>
            <person name="Liu X."/>
            <person name="Liu J."/>
            <person name="Liu S."/>
            <person name="Lokyitsang T."/>
            <person name="Lokyitsang Y."/>
            <person name="Lubonja R."/>
            <person name="Lui A."/>
            <person name="MacDonald P."/>
            <person name="Magnisalis V."/>
            <person name="Maru K."/>
            <person name="Matthews C."/>
            <person name="McCusker W."/>
            <person name="McDonough S."/>
            <person name="Mehta T."/>
            <person name="Meldrim J."/>
            <person name="Meneus L."/>
            <person name="Mihai O."/>
            <person name="Mihalev A."/>
            <person name="Mihova T."/>
            <person name="Mittelman R."/>
            <person name="Mlenga V."/>
            <person name="Montmayeur A."/>
            <person name="Mulrain L."/>
            <person name="Navidi A."/>
            <person name="Naylor J."/>
            <person name="Negash T."/>
            <person name="Nguyen T."/>
            <person name="Nguyen N."/>
            <person name="Nicol R."/>
            <person name="Norbu C."/>
            <person name="Norbu N."/>
            <person name="Novod N."/>
            <person name="O'Neill B."/>
            <person name="Osman S."/>
            <person name="Markiewicz E."/>
            <person name="Oyono O.L."/>
            <person name="Patti C."/>
            <person name="Phunkhang P."/>
            <person name="Pierre F."/>
            <person name="Priest M."/>
            <person name="Raghuraman S."/>
            <person name="Rege F."/>
            <person name="Reyes R."/>
            <person name="Rise C."/>
            <person name="Rogov P."/>
            <person name="Ross K."/>
            <person name="Ryan E."/>
            <person name="Settipalli S."/>
            <person name="Shea T."/>
            <person name="Sherpa N."/>
            <person name="Shi L."/>
            <person name="Shih D."/>
            <person name="Sparrow T."/>
            <person name="Spaulding J."/>
            <person name="Stalker J."/>
            <person name="Stange-Thomann N."/>
            <person name="Stavropoulos S."/>
            <person name="Stone C."/>
            <person name="Strader C."/>
            <person name="Tesfaye S."/>
            <person name="Thomson T."/>
            <person name="Thoulutsang Y."/>
            <person name="Thoulutsang D."/>
            <person name="Topham K."/>
            <person name="Topping I."/>
            <person name="Tsamla T."/>
            <person name="Vassiliev H."/>
            <person name="Vo A."/>
            <person name="Wangchuk T."/>
            <person name="Wangdi T."/>
            <person name="Weiand M."/>
            <person name="Wilkinson J."/>
            <person name="Wilson A."/>
            <person name="Yadav S."/>
            <person name="Young G."/>
            <person name="Yu Q."/>
            <person name="Zembek L."/>
            <person name="Zhong D."/>
            <person name="Zimmer A."/>
            <person name="Zwirko Z."/>
            <person name="Jaffe D.B."/>
            <person name="Alvarez P."/>
            <person name="Brockman W."/>
            <person name="Butler J."/>
            <person name="Chin C."/>
            <person name="Gnerre S."/>
            <person name="Grabherr M."/>
            <person name="Kleber M."/>
            <person name="Mauceli E."/>
            <person name="MacCallum I."/>
        </authorList>
    </citation>
    <scope>NUCLEOTIDE SEQUENCE [LARGE SCALE GENOMIC DNA]</scope>
    <source>
        <strain evidence="2">Tucson 14024-0371.13</strain>
    </source>
</reference>
<dbReference type="AlphaFoldDB" id="A0A0P8Y0I5"/>
<keyword evidence="2" id="KW-1185">Reference proteome</keyword>
<organism evidence="1 2">
    <name type="scientific">Drosophila ananassae</name>
    <name type="common">Fruit fly</name>
    <dbReference type="NCBI Taxonomy" id="7217"/>
    <lineage>
        <taxon>Eukaryota</taxon>
        <taxon>Metazoa</taxon>
        <taxon>Ecdysozoa</taxon>
        <taxon>Arthropoda</taxon>
        <taxon>Hexapoda</taxon>
        <taxon>Insecta</taxon>
        <taxon>Pterygota</taxon>
        <taxon>Neoptera</taxon>
        <taxon>Endopterygota</taxon>
        <taxon>Diptera</taxon>
        <taxon>Brachycera</taxon>
        <taxon>Muscomorpha</taxon>
        <taxon>Ephydroidea</taxon>
        <taxon>Drosophilidae</taxon>
        <taxon>Drosophila</taxon>
        <taxon>Sophophora</taxon>
    </lineage>
</organism>
<dbReference type="Proteomes" id="UP000007801">
    <property type="component" value="Unassembled WGS sequence"/>
</dbReference>
<accession>A0A0P8Y0I5</accession>
<sequence length="111" mass="12513">MMCSALVRSESSDLWYPDLVTQFRERELVKLIDTYKPLYGKIEAAIKLSATPDFALKDNLMDVLLQRINAAFANDSTLLYNDVASQGQLVPLLRTLVGNCSKLKKKLSLNF</sequence>
<protein>
    <submittedName>
        <fullName evidence="1">Uncharacterized protein</fullName>
    </submittedName>
</protein>